<dbReference type="PANTHER" id="PTHR35526">
    <property type="entry name" value="ANTI-SIGMA-F FACTOR RSBW-RELATED"/>
    <property type="match status" value="1"/>
</dbReference>
<dbReference type="InterPro" id="IPR025847">
    <property type="entry name" value="MEDS_domain"/>
</dbReference>
<dbReference type="EMBL" id="LQOM01000040">
    <property type="protein sequence ID" value="ORV09291.1"/>
    <property type="molecule type" value="Genomic_DNA"/>
</dbReference>
<dbReference type="PANTHER" id="PTHR35526:SF3">
    <property type="entry name" value="ANTI-SIGMA-F FACTOR RSBW"/>
    <property type="match status" value="1"/>
</dbReference>
<evidence type="ECO:0000313" key="5">
    <source>
        <dbReference type="EMBL" id="ORV09291.1"/>
    </source>
</evidence>
<reference evidence="6 8" key="2">
    <citation type="journal article" date="2017" name="Infect. Genet. Evol.">
        <title>The new phylogeny of the genus Mycobacterium: The old and the news.</title>
        <authorList>
            <person name="Tortoli E."/>
            <person name="Fedrizzi T."/>
            <person name="Meehan C.J."/>
            <person name="Trovato A."/>
            <person name="Grottola A."/>
            <person name="Giacobazzi E."/>
            <person name="Serpini G.F."/>
            <person name="Tagliazucchi S."/>
            <person name="Fabio A."/>
            <person name="Bettua C."/>
            <person name="Bertorelli R."/>
            <person name="Frascaro F."/>
            <person name="De Sanctis V."/>
            <person name="Pecorari M."/>
            <person name="Jousson O."/>
            <person name="Segata N."/>
            <person name="Cirillo D.M."/>
        </authorList>
    </citation>
    <scope>NUCLEOTIDE SEQUENCE [LARGE SCALE GENOMIC DNA]</scope>
    <source>
        <strain evidence="6 8">NCTC 12882</strain>
    </source>
</reference>
<reference evidence="5 7" key="1">
    <citation type="submission" date="2016-01" db="EMBL/GenBank/DDBJ databases">
        <title>The new phylogeny of the genus Mycobacterium.</title>
        <authorList>
            <person name="Tarcisio F."/>
            <person name="Conor M."/>
            <person name="Antonella G."/>
            <person name="Elisabetta G."/>
            <person name="Giulia F.S."/>
            <person name="Sara T."/>
            <person name="Anna F."/>
            <person name="Clotilde B."/>
            <person name="Roberto B."/>
            <person name="Veronica D.S."/>
            <person name="Fabio R."/>
            <person name="Monica P."/>
            <person name="Olivier J."/>
            <person name="Enrico T."/>
            <person name="Nicola S."/>
        </authorList>
    </citation>
    <scope>NUCLEOTIDE SEQUENCE [LARGE SCALE GENOMIC DNA]</scope>
    <source>
        <strain evidence="5 7">DSM 44243</strain>
    </source>
</reference>
<dbReference type="InterPro" id="IPR003594">
    <property type="entry name" value="HATPase_dom"/>
</dbReference>
<sequence length="316" mass="34579">MACAPAEKPGYDHTAVVYRSPDEYLGSVVPFVAEGLARGEPVWAAVPKDKMALLCRALGDSAGQVAWVDIAELGRNPGRILAAELAFVERHRHRPVRMVAEPIWPGRSTLEYPACIQHEALVNVAFVDYQVTGLCPYDASLLDDTVLADVRATHPLIRWNGSRERSTDYAVDAALARRNQPLAASPASVRYTVARPHDLAGARRYGRRYARLLGLPVDRVADLQLVVTELATNSLQHAGTACRLSLWEHERHLVCEARDNGSFSDPLAGRRPPSRDQPSSTGLLVVNAVADLLRTHTTPEGTTIHAYLRLDTTSST</sequence>
<dbReference type="Pfam" id="PF13581">
    <property type="entry name" value="HATPase_c_2"/>
    <property type="match status" value="1"/>
</dbReference>
<dbReference type="SUPFAM" id="SSF55874">
    <property type="entry name" value="ATPase domain of HSP90 chaperone/DNA topoisomerase II/histidine kinase"/>
    <property type="match status" value="1"/>
</dbReference>
<evidence type="ECO:0000256" key="1">
    <source>
        <dbReference type="ARBA" id="ARBA00022527"/>
    </source>
</evidence>
<comment type="caution">
    <text evidence="5">The sequence shown here is derived from an EMBL/GenBank/DDBJ whole genome shotgun (WGS) entry which is preliminary data.</text>
</comment>
<dbReference type="AlphaFoldDB" id="A0A1X1RLY6"/>
<dbReference type="Proteomes" id="UP000193907">
    <property type="component" value="Unassembled WGS sequence"/>
</dbReference>
<dbReference type="InterPro" id="IPR036890">
    <property type="entry name" value="HATPase_C_sf"/>
</dbReference>
<evidence type="ECO:0000313" key="6">
    <source>
        <dbReference type="EMBL" id="PIB79887.1"/>
    </source>
</evidence>
<keyword evidence="7" id="KW-1185">Reference proteome</keyword>
<keyword evidence="6" id="KW-0418">Kinase</keyword>
<dbReference type="Proteomes" id="UP000230971">
    <property type="component" value="Unassembled WGS sequence"/>
</dbReference>
<keyword evidence="1" id="KW-0723">Serine/threonine-protein kinase</keyword>
<organism evidence="5 7">
    <name type="scientific">Mycobacterium celatum</name>
    <dbReference type="NCBI Taxonomy" id="28045"/>
    <lineage>
        <taxon>Bacteria</taxon>
        <taxon>Bacillati</taxon>
        <taxon>Actinomycetota</taxon>
        <taxon>Actinomycetes</taxon>
        <taxon>Mycobacteriales</taxon>
        <taxon>Mycobacteriaceae</taxon>
        <taxon>Mycobacterium</taxon>
    </lineage>
</organism>
<dbReference type="NCBIfam" id="NF041045">
    <property type="entry name" value="RsbA_anti_sig"/>
    <property type="match status" value="1"/>
</dbReference>
<accession>A0A1X1RLY6</accession>
<dbReference type="EMBL" id="PDKV01000005">
    <property type="protein sequence ID" value="PIB79887.1"/>
    <property type="molecule type" value="Genomic_DNA"/>
</dbReference>
<keyword evidence="6" id="KW-0808">Transferase</keyword>
<name>A0A1X1RLY6_MYCCE</name>
<evidence type="ECO:0000259" key="4">
    <source>
        <dbReference type="Pfam" id="PF14417"/>
    </source>
</evidence>
<dbReference type="InterPro" id="IPR050267">
    <property type="entry name" value="Anti-sigma-factor_SerPK"/>
</dbReference>
<dbReference type="CDD" id="cd16936">
    <property type="entry name" value="HATPase_RsbW-like"/>
    <property type="match status" value="1"/>
</dbReference>
<dbReference type="GO" id="GO:0004674">
    <property type="term" value="F:protein serine/threonine kinase activity"/>
    <property type="evidence" value="ECO:0007669"/>
    <property type="project" value="UniProtKB-KW"/>
</dbReference>
<evidence type="ECO:0000313" key="8">
    <source>
        <dbReference type="Proteomes" id="UP000230971"/>
    </source>
</evidence>
<dbReference type="Pfam" id="PF14417">
    <property type="entry name" value="MEDS"/>
    <property type="match status" value="1"/>
</dbReference>
<evidence type="ECO:0000256" key="2">
    <source>
        <dbReference type="SAM" id="MobiDB-lite"/>
    </source>
</evidence>
<dbReference type="Gene3D" id="3.30.565.10">
    <property type="entry name" value="Histidine kinase-like ATPase, C-terminal domain"/>
    <property type="match status" value="1"/>
</dbReference>
<evidence type="ECO:0000259" key="3">
    <source>
        <dbReference type="Pfam" id="PF13581"/>
    </source>
</evidence>
<proteinExistence type="predicted"/>
<feature type="region of interest" description="Disordered" evidence="2">
    <location>
        <begin position="262"/>
        <end position="281"/>
    </location>
</feature>
<dbReference type="RefSeq" id="WP_062540094.1">
    <property type="nucleotide sequence ID" value="NZ_BBUN01000169.1"/>
</dbReference>
<gene>
    <name evidence="5" type="ORF">AWB95_18555</name>
    <name evidence="6" type="ORF">CQY23_06390</name>
</gene>
<evidence type="ECO:0000313" key="7">
    <source>
        <dbReference type="Proteomes" id="UP000193907"/>
    </source>
</evidence>
<feature type="domain" description="Histidine kinase/HSP90-like ATPase" evidence="3">
    <location>
        <begin position="194"/>
        <end position="305"/>
    </location>
</feature>
<protein>
    <submittedName>
        <fullName evidence="6">Sensor histidine kinase</fullName>
    </submittedName>
</protein>
<feature type="domain" description="MEDS" evidence="4">
    <location>
        <begin position="12"/>
        <end position="155"/>
    </location>
</feature>
<dbReference type="OrthoDB" id="4088450at2"/>
<dbReference type="InterPro" id="IPR047718">
    <property type="entry name" value="RsbA-like_anti_sig"/>
</dbReference>
<dbReference type="STRING" id="28045.AWB95_18555"/>